<keyword evidence="1" id="KW-0560">Oxidoreductase</keyword>
<keyword evidence="4" id="KW-1185">Reference proteome</keyword>
<dbReference type="Pfam" id="PF00171">
    <property type="entry name" value="Aldedh"/>
    <property type="match status" value="1"/>
</dbReference>
<dbReference type="Gene3D" id="3.40.605.10">
    <property type="entry name" value="Aldehyde Dehydrogenase, Chain A, domain 1"/>
    <property type="match status" value="1"/>
</dbReference>
<gene>
    <name evidence="3" type="ORF">LZC94_35595</name>
</gene>
<dbReference type="InterPro" id="IPR016162">
    <property type="entry name" value="Ald_DH_N"/>
</dbReference>
<evidence type="ECO:0000313" key="3">
    <source>
        <dbReference type="EMBL" id="WXB13159.1"/>
    </source>
</evidence>
<dbReference type="RefSeq" id="WP_394822778.1">
    <property type="nucleotide sequence ID" value="NZ_CP089984.1"/>
</dbReference>
<accession>A0ABZ2LQG5</accession>
<dbReference type="InterPro" id="IPR016161">
    <property type="entry name" value="Ald_DH/histidinol_DH"/>
</dbReference>
<dbReference type="SUPFAM" id="SSF53720">
    <property type="entry name" value="ALDH-like"/>
    <property type="match status" value="1"/>
</dbReference>
<dbReference type="Gene3D" id="3.40.309.10">
    <property type="entry name" value="Aldehyde Dehydrogenase, Chain A, domain 2"/>
    <property type="match status" value="1"/>
</dbReference>
<evidence type="ECO:0000256" key="1">
    <source>
        <dbReference type="ARBA" id="ARBA00023002"/>
    </source>
</evidence>
<dbReference type="EMBL" id="CP089984">
    <property type="protein sequence ID" value="WXB13159.1"/>
    <property type="molecule type" value="Genomic_DNA"/>
</dbReference>
<dbReference type="PANTHER" id="PTHR43111:SF1">
    <property type="entry name" value="ALDEHYDE DEHYDROGENASE B-RELATED"/>
    <property type="match status" value="1"/>
</dbReference>
<protein>
    <submittedName>
        <fullName evidence="3">3,4-dehydroadipyl-CoA semialdehyde dehydrogenase</fullName>
    </submittedName>
</protein>
<sequence length="535" mass="55391">MIELESYLQGQWVRGSGRATTLVNPATEAPIATSCTEGIDFAAALEHARNTGGPALRAMNFAARAEMLRSLSRSIHSHRDELIGLAIENGGNTRSDAKFDIDGASLTLAAYADIATELAKEAPSGAVLVDGAGFQLARSPRLFGTHLYVPREGVAVHINAFNFPAWGLAEKAAVALCAGVPVVSKPASSTALVAHRLVKLFVEEKLVPEGALSFIAGSPGNLLDHLRGQDVLAFTGAGTTGAALRAGRAVREHSVRVNVEADSLNAAVLGPDVADDSEVMNLFLTDVVRDMTQKTGQKCTAIRRIYVPANKVATVLERLGERLGAIKVGDPSRDDVGMGPLATAQQLADVRAGITKLLTETSGGRIVLGSTNPIAGGDGGAGKGFFISPVLLHVASPKPDDAVHTHEVFGPVATVMPYASEGADHGAAAVVRWVAAGGGGLVSSVYSDDKSFVRAVVLGIAPYHGRVTIGSSKIATQAIPPGTVLAQLVHGGPGRAGGGEELGGRRGLSFYLQRVALQGDRALLELISGQREATS</sequence>
<organism evidence="3 4">
    <name type="scientific">Pendulispora albinea</name>
    <dbReference type="NCBI Taxonomy" id="2741071"/>
    <lineage>
        <taxon>Bacteria</taxon>
        <taxon>Pseudomonadati</taxon>
        <taxon>Myxococcota</taxon>
        <taxon>Myxococcia</taxon>
        <taxon>Myxococcales</taxon>
        <taxon>Sorangiineae</taxon>
        <taxon>Pendulisporaceae</taxon>
        <taxon>Pendulispora</taxon>
    </lineage>
</organism>
<dbReference type="InterPro" id="IPR015590">
    <property type="entry name" value="Aldehyde_DH_dom"/>
</dbReference>
<evidence type="ECO:0000259" key="2">
    <source>
        <dbReference type="Pfam" id="PF00171"/>
    </source>
</evidence>
<dbReference type="NCBIfam" id="NF008868">
    <property type="entry name" value="PRK11903.1"/>
    <property type="match status" value="1"/>
</dbReference>
<reference evidence="3 4" key="1">
    <citation type="submission" date="2021-12" db="EMBL/GenBank/DDBJ databases">
        <title>Discovery of the Pendulisporaceae a myxobacterial family with distinct sporulation behavior and unique specialized metabolism.</title>
        <authorList>
            <person name="Garcia R."/>
            <person name="Popoff A."/>
            <person name="Bader C.D."/>
            <person name="Loehr J."/>
            <person name="Walesch S."/>
            <person name="Walt C."/>
            <person name="Boldt J."/>
            <person name="Bunk B."/>
            <person name="Haeckl F.J.F.P.J."/>
            <person name="Gunesch A.P."/>
            <person name="Birkelbach J."/>
            <person name="Nuebel U."/>
            <person name="Pietschmann T."/>
            <person name="Bach T."/>
            <person name="Mueller R."/>
        </authorList>
    </citation>
    <scope>NUCLEOTIDE SEQUENCE [LARGE SCALE GENOMIC DNA]</scope>
    <source>
        <strain evidence="3 4">MSr11954</strain>
    </source>
</reference>
<dbReference type="InterPro" id="IPR016163">
    <property type="entry name" value="Ald_DH_C"/>
</dbReference>
<proteinExistence type="predicted"/>
<dbReference type="Proteomes" id="UP001370348">
    <property type="component" value="Chromosome"/>
</dbReference>
<name>A0ABZ2LQG5_9BACT</name>
<feature type="domain" description="Aldehyde dehydrogenase" evidence="2">
    <location>
        <begin position="12"/>
        <end position="513"/>
    </location>
</feature>
<dbReference type="PANTHER" id="PTHR43111">
    <property type="entry name" value="ALDEHYDE DEHYDROGENASE B-RELATED"/>
    <property type="match status" value="1"/>
</dbReference>
<evidence type="ECO:0000313" key="4">
    <source>
        <dbReference type="Proteomes" id="UP001370348"/>
    </source>
</evidence>